<dbReference type="Pfam" id="PF17045">
    <property type="entry name" value="CEP63"/>
    <property type="match status" value="1"/>
</dbReference>
<dbReference type="GO" id="GO:0098535">
    <property type="term" value="P:de novo centriole assembly involved in multi-ciliated epithelial cell differentiation"/>
    <property type="evidence" value="ECO:0007669"/>
    <property type="project" value="TreeGrafter"/>
</dbReference>
<accession>A0A8C5PC01</accession>
<dbReference type="Proteomes" id="UP000694569">
    <property type="component" value="Unplaced"/>
</dbReference>
<dbReference type="GO" id="GO:0051301">
    <property type="term" value="P:cell division"/>
    <property type="evidence" value="ECO:0007669"/>
    <property type="project" value="UniProtKB-KW"/>
</dbReference>
<keyword evidence="15" id="KW-1185">Reference proteome</keyword>
<evidence type="ECO:0000256" key="7">
    <source>
        <dbReference type="ARBA" id="ARBA00023054"/>
    </source>
</evidence>
<proteinExistence type="inferred from homology"/>
<keyword evidence="5" id="KW-0227">DNA damage</keyword>
<organism evidence="14 15">
    <name type="scientific">Leptobrachium leishanense</name>
    <name type="common">Leishan spiny toad</name>
    <dbReference type="NCBI Taxonomy" id="445787"/>
    <lineage>
        <taxon>Eukaryota</taxon>
        <taxon>Metazoa</taxon>
        <taxon>Chordata</taxon>
        <taxon>Craniata</taxon>
        <taxon>Vertebrata</taxon>
        <taxon>Euteleostomi</taxon>
        <taxon>Amphibia</taxon>
        <taxon>Batrachia</taxon>
        <taxon>Anura</taxon>
        <taxon>Pelobatoidea</taxon>
        <taxon>Megophryidae</taxon>
        <taxon>Leptobrachium</taxon>
    </lineage>
</organism>
<keyword evidence="4" id="KW-0132">Cell division</keyword>
<dbReference type="Pfam" id="PF25771">
    <property type="entry name" value="CC_CEP152-bind"/>
    <property type="match status" value="1"/>
</dbReference>
<feature type="coiled-coil region" evidence="10">
    <location>
        <begin position="93"/>
        <end position="308"/>
    </location>
</feature>
<evidence type="ECO:0000256" key="1">
    <source>
        <dbReference type="ARBA" id="ARBA00004114"/>
    </source>
</evidence>
<evidence type="ECO:0000256" key="4">
    <source>
        <dbReference type="ARBA" id="ARBA00022618"/>
    </source>
</evidence>
<reference evidence="14" key="1">
    <citation type="submission" date="2025-08" db="UniProtKB">
        <authorList>
            <consortium name="Ensembl"/>
        </authorList>
    </citation>
    <scope>IDENTIFICATION</scope>
</reference>
<feature type="coiled-coil region" evidence="10">
    <location>
        <begin position="356"/>
        <end position="390"/>
    </location>
</feature>
<evidence type="ECO:0000313" key="14">
    <source>
        <dbReference type="Ensembl" id="ENSLLEP00000013123.1"/>
    </source>
</evidence>
<evidence type="ECO:0000259" key="13">
    <source>
        <dbReference type="Pfam" id="PF25771"/>
    </source>
</evidence>
<feature type="region of interest" description="Disordered" evidence="11">
    <location>
        <begin position="554"/>
        <end position="601"/>
    </location>
</feature>
<evidence type="ECO:0000256" key="5">
    <source>
        <dbReference type="ARBA" id="ARBA00022763"/>
    </source>
</evidence>
<evidence type="ECO:0000256" key="8">
    <source>
        <dbReference type="ARBA" id="ARBA00023212"/>
    </source>
</evidence>
<dbReference type="GeneTree" id="ENSGT00940000153190"/>
<dbReference type="InterPro" id="IPR057656">
    <property type="entry name" value="CEP63/Deup1_CC"/>
</dbReference>
<evidence type="ECO:0000259" key="12">
    <source>
        <dbReference type="Pfam" id="PF17045"/>
    </source>
</evidence>
<feature type="domain" description="CEP63/Deup1 N-terminal" evidence="12">
    <location>
        <begin position="20"/>
        <end position="270"/>
    </location>
</feature>
<keyword evidence="8" id="KW-0206">Cytoskeleton</keyword>
<evidence type="ECO:0000313" key="15">
    <source>
        <dbReference type="Proteomes" id="UP000694569"/>
    </source>
</evidence>
<evidence type="ECO:0000256" key="9">
    <source>
        <dbReference type="ARBA" id="ARBA00023306"/>
    </source>
</evidence>
<evidence type="ECO:0000256" key="10">
    <source>
        <dbReference type="SAM" id="Coils"/>
    </source>
</evidence>
<feature type="coiled-coil region" evidence="10">
    <location>
        <begin position="625"/>
        <end position="656"/>
    </location>
</feature>
<keyword evidence="7 10" id="KW-0175">Coiled coil</keyword>
<feature type="compositionally biased region" description="Polar residues" evidence="11">
    <location>
        <begin position="554"/>
        <end position="566"/>
    </location>
</feature>
<protein>
    <submittedName>
        <fullName evidence="14">Centrosomal protein 63</fullName>
    </submittedName>
</protein>
<dbReference type="GO" id="GO:0005814">
    <property type="term" value="C:centriole"/>
    <property type="evidence" value="ECO:0007669"/>
    <property type="project" value="UniProtKB-SubCell"/>
</dbReference>
<evidence type="ECO:0000256" key="6">
    <source>
        <dbReference type="ARBA" id="ARBA00022776"/>
    </source>
</evidence>
<sequence length="661" mass="77014">MEALLERIQKQEKTGILYGSCRLELQELMKQIDIMLDHKRSEWEAPTRILNARLELQDQELSSAQTREALLHQEVRSLRQQLRENEEGNHEKTKDYEAQLSHCQEELSRLKKTYEKVQRKHQRAEMMSKAEEERADVSRVTRKLEEFRQRSLDWEKQRLLYQQQIFSLEAQCKTLTEQVDLYQQQAHSRKHMLEQTSLVGRSELQHLNSQLLRASDALSAKEEEVESLKLQTEVAIGEKERVEQDLRQAQQDIQILQEEKVELRETLEAHTDFLQGSKAKKEELHRELSRANEVLRDKESSIRFLEEKLKMTRLSDGRSFADTMHSRLSESLLNEQRLQAQVTNLEDSVGSVTIQCQQLAKELDGKRESLRLLEDEHKKCSVEIKKLRCQLQKTELSYKSTLDGMRKEISQLTHNLHQKDITIAASSNVATDWERKVQIERGRMEQESTEHRVSLAALETLRKENCQLTELIEKQEPDVIQVLDKLEDENQKLHLELSKIQGNLNLMLQSRQCEIQAAVERSSHKLLKKHEEEMRLMREKLSELSHHYHGGSQALQMQNIPQTSAGRSRTSSLESMSSEPRNRDVKRSPGSSEHEESDGELLSDCLSVLPVPPSTPASALAARFLQEEEVRSQDLLQRLNSHIEELKRDTQQTVQQFMQSK</sequence>
<dbReference type="GO" id="GO:0006974">
    <property type="term" value="P:DNA damage response"/>
    <property type="evidence" value="ECO:0007669"/>
    <property type="project" value="UniProtKB-KW"/>
</dbReference>
<comment type="subcellular location">
    <subcellularLocation>
        <location evidence="1">Cytoplasm</location>
        <location evidence="1">Cytoskeleton</location>
        <location evidence="1">Microtubule organizing center</location>
        <location evidence="1">Centrosome</location>
        <location evidence="1">Centriole</location>
    </subcellularLocation>
</comment>
<dbReference type="PANTHER" id="PTHR18875">
    <property type="entry name" value="SARCOMA ANTIGEN NY-SAR-24/CYTOSKELETAL PROTEIN SOJO"/>
    <property type="match status" value="1"/>
</dbReference>
<dbReference type="Ensembl" id="ENSLLET00000013637.1">
    <property type="protein sequence ID" value="ENSLLEP00000013123.1"/>
    <property type="gene ID" value="ENSLLEG00000008286.1"/>
</dbReference>
<evidence type="ECO:0000256" key="2">
    <source>
        <dbReference type="ARBA" id="ARBA00007181"/>
    </source>
</evidence>
<dbReference type="OrthoDB" id="10007333at2759"/>
<dbReference type="InterPro" id="IPR031470">
    <property type="entry name" value="CEP63/Deup1_N"/>
</dbReference>
<evidence type="ECO:0000256" key="11">
    <source>
        <dbReference type="SAM" id="MobiDB-lite"/>
    </source>
</evidence>
<feature type="compositionally biased region" description="Low complexity" evidence="11">
    <location>
        <begin position="567"/>
        <end position="579"/>
    </location>
</feature>
<reference evidence="14" key="2">
    <citation type="submission" date="2025-09" db="UniProtKB">
        <authorList>
            <consortium name="Ensembl"/>
        </authorList>
    </citation>
    <scope>IDENTIFICATION</scope>
</reference>
<dbReference type="PANTHER" id="PTHR18875:SF7">
    <property type="entry name" value="CENTROSOMAL PROTEIN OF 63 KDA"/>
    <property type="match status" value="1"/>
</dbReference>
<name>A0A8C5PC01_9ANUR</name>
<keyword evidence="3" id="KW-0963">Cytoplasm</keyword>
<keyword evidence="6" id="KW-0498">Mitosis</keyword>
<gene>
    <name evidence="14" type="primary">CEP63</name>
</gene>
<feature type="domain" description="CEP63/Deup1 CEP152 binding coiled coil" evidence="13">
    <location>
        <begin position="622"/>
        <end position="657"/>
    </location>
</feature>
<dbReference type="GO" id="GO:0007099">
    <property type="term" value="P:centriole replication"/>
    <property type="evidence" value="ECO:0007669"/>
    <property type="project" value="TreeGrafter"/>
</dbReference>
<comment type="similarity">
    <text evidence="2">Belongs to the CEP63 family.</text>
</comment>
<keyword evidence="9" id="KW-0131">Cell cycle</keyword>
<dbReference type="AlphaFoldDB" id="A0A8C5PC01"/>
<evidence type="ECO:0000256" key="3">
    <source>
        <dbReference type="ARBA" id="ARBA00022490"/>
    </source>
</evidence>